<dbReference type="GO" id="GO:0005524">
    <property type="term" value="F:ATP binding"/>
    <property type="evidence" value="ECO:0007669"/>
    <property type="project" value="UniProtKB-KW"/>
</dbReference>
<dbReference type="Gene3D" id="3.40.50.300">
    <property type="entry name" value="P-loop containing nucleotide triphosphate hydrolases"/>
    <property type="match status" value="2"/>
</dbReference>
<dbReference type="InterPro" id="IPR047187">
    <property type="entry name" value="SF1_C_Upf1"/>
</dbReference>
<dbReference type="RefSeq" id="WP_154593859.1">
    <property type="nucleotide sequence ID" value="NZ_WLVL01000039.1"/>
</dbReference>
<reference evidence="8 9" key="1">
    <citation type="submission" date="2019-11" db="EMBL/GenBank/DDBJ databases">
        <title>Whole genome sequencing identifies a novel species of the genus Arsenicicoccus isolated from human blood.</title>
        <authorList>
            <person name="Jeong J.H."/>
            <person name="Kweon O.J."/>
            <person name="Kim H.R."/>
            <person name="Kim T.-H."/>
            <person name="Ha S.-M."/>
            <person name="Lee M.-K."/>
        </authorList>
    </citation>
    <scope>NUCLEOTIDE SEQUENCE [LARGE SCALE GENOMIC DNA]</scope>
    <source>
        <strain evidence="8 9">MKL-02</strain>
    </source>
</reference>
<dbReference type="NCBIfam" id="TIGR03491">
    <property type="entry name" value="TM0106 family RecB-like putative nuclease"/>
    <property type="match status" value="1"/>
</dbReference>
<evidence type="ECO:0000256" key="4">
    <source>
        <dbReference type="ARBA" id="ARBA00022840"/>
    </source>
</evidence>
<dbReference type="InterPro" id="IPR041679">
    <property type="entry name" value="DNA2/NAM7-like_C"/>
</dbReference>
<dbReference type="InterPro" id="IPR038720">
    <property type="entry name" value="YprB_RNase_H-like_dom"/>
</dbReference>
<dbReference type="Proteomes" id="UP000431092">
    <property type="component" value="Unassembled WGS sequence"/>
</dbReference>
<dbReference type="PANTHER" id="PTHR43788:SF8">
    <property type="entry name" value="DNA-BINDING PROTEIN SMUBP-2"/>
    <property type="match status" value="1"/>
</dbReference>
<dbReference type="CDD" id="cd18808">
    <property type="entry name" value="SF1_C_Upf1"/>
    <property type="match status" value="1"/>
</dbReference>
<dbReference type="InterPro" id="IPR027417">
    <property type="entry name" value="P-loop_NTPase"/>
</dbReference>
<dbReference type="Pfam" id="PF13087">
    <property type="entry name" value="AAA_12"/>
    <property type="match status" value="1"/>
</dbReference>
<accession>A0A6I3IFV4</accession>
<protein>
    <submittedName>
        <fullName evidence="8">TM0106 family RecB-like putative nuclease</fullName>
    </submittedName>
</protein>
<evidence type="ECO:0000256" key="1">
    <source>
        <dbReference type="ARBA" id="ARBA00022741"/>
    </source>
</evidence>
<name>A0A6I3IFV4_9MICO</name>
<dbReference type="AlphaFoldDB" id="A0A6I3IFV4"/>
<keyword evidence="9" id="KW-1185">Reference proteome</keyword>
<dbReference type="PANTHER" id="PTHR43788">
    <property type="entry name" value="DNA2/NAM7 HELICASE FAMILY MEMBER"/>
    <property type="match status" value="1"/>
</dbReference>
<evidence type="ECO:0000256" key="2">
    <source>
        <dbReference type="ARBA" id="ARBA00022801"/>
    </source>
</evidence>
<evidence type="ECO:0000259" key="7">
    <source>
        <dbReference type="Pfam" id="PF13482"/>
    </source>
</evidence>
<comment type="caution">
    <text evidence="8">The sequence shown here is derived from an EMBL/GenBank/DDBJ whole genome shotgun (WGS) entry which is preliminary data.</text>
</comment>
<keyword evidence="2" id="KW-0378">Hydrolase</keyword>
<dbReference type="CDD" id="cd17934">
    <property type="entry name" value="DEXXQc_Upf1-like"/>
    <property type="match status" value="1"/>
</dbReference>
<dbReference type="InterPro" id="IPR012337">
    <property type="entry name" value="RNaseH-like_sf"/>
</dbReference>
<evidence type="ECO:0000313" key="8">
    <source>
        <dbReference type="EMBL" id="MTB72597.1"/>
    </source>
</evidence>
<evidence type="ECO:0000259" key="6">
    <source>
        <dbReference type="Pfam" id="PF13087"/>
    </source>
</evidence>
<keyword evidence="4" id="KW-0067">ATP-binding</keyword>
<dbReference type="SUPFAM" id="SSF52540">
    <property type="entry name" value="P-loop containing nucleoside triphosphate hydrolases"/>
    <property type="match status" value="1"/>
</dbReference>
<evidence type="ECO:0000256" key="3">
    <source>
        <dbReference type="ARBA" id="ARBA00022806"/>
    </source>
</evidence>
<dbReference type="SUPFAM" id="SSF53098">
    <property type="entry name" value="Ribonuclease H-like"/>
    <property type="match status" value="1"/>
</dbReference>
<dbReference type="EMBL" id="WLVL01000039">
    <property type="protein sequence ID" value="MTB72597.1"/>
    <property type="molecule type" value="Genomic_DNA"/>
</dbReference>
<keyword evidence="1" id="KW-0547">Nucleotide-binding</keyword>
<gene>
    <name evidence="8" type="ORF">GGG17_11575</name>
</gene>
<proteinExistence type="predicted"/>
<dbReference type="InterPro" id="IPR019993">
    <property type="entry name" value="RecB_nuclease_TM0106_put"/>
</dbReference>
<keyword evidence="3" id="KW-0347">Helicase</keyword>
<dbReference type="GO" id="GO:0016787">
    <property type="term" value="F:hydrolase activity"/>
    <property type="evidence" value="ECO:0007669"/>
    <property type="project" value="UniProtKB-KW"/>
</dbReference>
<dbReference type="GO" id="GO:0043139">
    <property type="term" value="F:5'-3' DNA helicase activity"/>
    <property type="evidence" value="ECO:0007669"/>
    <property type="project" value="TreeGrafter"/>
</dbReference>
<dbReference type="Pfam" id="PF13482">
    <property type="entry name" value="RNase_H_2"/>
    <property type="match status" value="1"/>
</dbReference>
<feature type="domain" description="DNA2/NAM7 helicase-like C-terminal" evidence="6">
    <location>
        <begin position="972"/>
        <end position="1145"/>
    </location>
</feature>
<feature type="region of interest" description="Disordered" evidence="5">
    <location>
        <begin position="524"/>
        <end position="549"/>
    </location>
</feature>
<sequence>MHQIGERVVISATDLSRASTCELGLLRGLDVLLGRLPRSEAAPDAMMDQLATLGDAHEQVELERWLALHGEQGVRRIEHPRPTPVALWAAREATFAAMREGVPVVYQGCLYDGELLGFADFLVRADSWTPEHPAYEVHDTKLARHAKVTALLQLAAYADQLRRGGIDPTDRVTLVLGDRSSPTYPVAELEAVYAERRSHLVALVTARLAATEPIAWGAPGITACGSCDVCAAEVAAARDVWLVAGVRAVQRKRLRAAGIVTIDQLAACEEPVEGMARTTFDKLRAQARLQVRQCPPDGSTGAVQFDVHTPEALRAIPAPDEGDIFFDFEGDPMWAGDEAGDQGLEYLFGVVETDGTFRPFWAHDRAEERQALIDFLAYVEQRRARHPGLHIYHYAAYERSALLRLAGRHGVGEQVVDDLLRQGVLVDLYSVVKRSLRVSQPSYSIKKLEPLYMGDDLRGGDVTTAGDSIVEYHRWSEARARGDVEEADRLLQAIADYNEYDCVSTLRLRDWLLDRLTESAIASESAPTGSAIDAGPEGEDPTSGDDAGPGAAVVQRLLALAGPADQRDADDQAVAMVAASVDYHRREGKPFWWAHFDRLQSSLDDWPASRDAVVLDRVEVVEDWGKPPGRRSVRRVLSAVGRHEPGMSFGKGEGGGFLVYPSPVPVSIEAPSPEAMGATSTLAVTEAEVVPGGRLRLTIEERLAKGAHEHDDLPAALTVGPGPMVKAIQDALLTLASRVDAAGGVAALPPHPGIEVLRRRPPRLSGLDRLPPVVDGDAVGAITAAVTGLDGSYLAVQGPPGTGKTYVASHVITNLVRLGWRVGVVAQSHAVVENVLDKVVKVGVPADDVCKPKTKHEDPSWTALKDARAVRGFLDEHRAASRGCVVGGTMWDFCNLNAVDDGELDVLVIDEAGQYSLANTLAVARCTSRLLLLGDPQQLPQVSQGIHPEPVDESALGWLSAGHDTLPAELGYFLERTWRMHPAVCEPISHLAYAGRLRSEESVTLGRSLSGVEPGLRVVTVEHHDNSVASPEEADAVVDIVQGLLGMPWRETPDGDELPLGQDDFVVMAPYNAQVALLREALDRAGLGDVPVGTVDLFQGQEAPVAIMSMTASALADLPRGADFLLDRNRLNVAISRAQWLAVLVRSSVLTELTPHTPEQLLQLGAFIRLCRGR</sequence>
<dbReference type="Pfam" id="PF13604">
    <property type="entry name" value="AAA_30"/>
    <property type="match status" value="1"/>
</dbReference>
<evidence type="ECO:0000256" key="5">
    <source>
        <dbReference type="SAM" id="MobiDB-lite"/>
    </source>
</evidence>
<organism evidence="8 9">
    <name type="scientific">Arsenicicoccus cauae</name>
    <dbReference type="NCBI Taxonomy" id="2663847"/>
    <lineage>
        <taxon>Bacteria</taxon>
        <taxon>Bacillati</taxon>
        <taxon>Actinomycetota</taxon>
        <taxon>Actinomycetes</taxon>
        <taxon>Micrococcales</taxon>
        <taxon>Intrasporangiaceae</taxon>
        <taxon>Arsenicicoccus</taxon>
    </lineage>
</organism>
<feature type="domain" description="YprB ribonuclease H-like" evidence="7">
    <location>
        <begin position="324"/>
        <end position="512"/>
    </location>
</feature>
<evidence type="ECO:0000313" key="9">
    <source>
        <dbReference type="Proteomes" id="UP000431092"/>
    </source>
</evidence>
<dbReference type="InterPro" id="IPR050534">
    <property type="entry name" value="Coronavir_polyprotein_1ab"/>
</dbReference>